<dbReference type="Pfam" id="PF25735">
    <property type="entry name" value="Phage_L5_gp82"/>
    <property type="match status" value="1"/>
</dbReference>
<evidence type="ECO:0000313" key="1">
    <source>
        <dbReference type="EMBL" id="CAB4167772.1"/>
    </source>
</evidence>
<dbReference type="InterPro" id="IPR058002">
    <property type="entry name" value="Gp82"/>
</dbReference>
<reference evidence="4" key="1">
    <citation type="submission" date="2020-05" db="EMBL/GenBank/DDBJ databases">
        <authorList>
            <person name="Chiriac C."/>
            <person name="Salcher M."/>
            <person name="Ghai R."/>
            <person name="Kavagutti S V."/>
        </authorList>
    </citation>
    <scope>NUCLEOTIDE SEQUENCE</scope>
</reference>
<evidence type="ECO:0000313" key="2">
    <source>
        <dbReference type="EMBL" id="CAB4168517.1"/>
    </source>
</evidence>
<sequence>MTTDGLKVFVYFNLHRKLWSIKALEGPMKGKVIDHQRQVYLERCTFKVSEAGRQRVLREKKKNVHAGIVGYLATTEANHVAPPGFSIPIVYNPYKFEKFMAVFFWEQDDSYIPALYAGKVFMYSDKETGGHVRGQDVVLDREGK</sequence>
<protein>
    <submittedName>
        <fullName evidence="4">Uncharacterized protein</fullName>
    </submittedName>
</protein>
<evidence type="ECO:0000313" key="3">
    <source>
        <dbReference type="EMBL" id="CAB4196443.1"/>
    </source>
</evidence>
<dbReference type="EMBL" id="LR797357">
    <property type="protein sequence ID" value="CAB4205186.1"/>
    <property type="molecule type" value="Genomic_DNA"/>
</dbReference>
<accession>A0A6J5S8L9</accession>
<dbReference type="EMBL" id="LR796816">
    <property type="protein sequence ID" value="CAB4167772.1"/>
    <property type="molecule type" value="Genomic_DNA"/>
</dbReference>
<gene>
    <name evidence="3" type="ORF">UFOVP1292_47</name>
    <name evidence="4" type="ORF">UFOVP1411_38</name>
    <name evidence="1" type="ORF">UFOVP859_48</name>
    <name evidence="2" type="ORF">UFOVP882_46</name>
</gene>
<dbReference type="EMBL" id="LR796826">
    <property type="protein sequence ID" value="CAB4168517.1"/>
    <property type="molecule type" value="Genomic_DNA"/>
</dbReference>
<evidence type="ECO:0000313" key="4">
    <source>
        <dbReference type="EMBL" id="CAB4205186.1"/>
    </source>
</evidence>
<name>A0A6J5S8L9_9CAUD</name>
<dbReference type="EMBL" id="LR797251">
    <property type="protein sequence ID" value="CAB4196443.1"/>
    <property type="molecule type" value="Genomic_DNA"/>
</dbReference>
<proteinExistence type="predicted"/>
<organism evidence="4">
    <name type="scientific">uncultured Caudovirales phage</name>
    <dbReference type="NCBI Taxonomy" id="2100421"/>
    <lineage>
        <taxon>Viruses</taxon>
        <taxon>Duplodnaviria</taxon>
        <taxon>Heunggongvirae</taxon>
        <taxon>Uroviricota</taxon>
        <taxon>Caudoviricetes</taxon>
        <taxon>Peduoviridae</taxon>
        <taxon>Maltschvirus</taxon>
        <taxon>Maltschvirus maltsch</taxon>
    </lineage>
</organism>